<keyword evidence="1" id="KW-0804">Transcription</keyword>
<protein>
    <submittedName>
        <fullName evidence="1">DNA-directed RNA polymerase beta subunit</fullName>
    </submittedName>
</protein>
<dbReference type="RefSeq" id="YP_009283168.1">
    <property type="nucleotide sequence ID" value="NC_031039.1"/>
</dbReference>
<proteinExistence type="predicted"/>
<keyword evidence="1" id="KW-0240">DNA-directed RNA polymerase</keyword>
<dbReference type="Proteomes" id="UP000202618">
    <property type="component" value="Segment"/>
</dbReference>
<evidence type="ECO:0000313" key="1">
    <source>
        <dbReference type="EMBL" id="AMS01348.1"/>
    </source>
</evidence>
<dbReference type="GeneID" id="29058982"/>
<accession>A0A172JIH3</accession>
<dbReference type="SUPFAM" id="SSF64484">
    <property type="entry name" value="beta and beta-prime subunits of DNA dependent RNA-polymerase"/>
    <property type="match status" value="1"/>
</dbReference>
<dbReference type="KEGG" id="vg:29058982"/>
<dbReference type="EMBL" id="KU878088">
    <property type="protein sequence ID" value="AMS01348.1"/>
    <property type="molecule type" value="Genomic_DNA"/>
</dbReference>
<organism evidence="1 2">
    <name type="scientific">Bacillus phage AR9</name>
    <dbReference type="NCBI Taxonomy" id="1815509"/>
    <lineage>
        <taxon>Viruses</taxon>
        <taxon>Duplodnaviria</taxon>
        <taxon>Heunggongvirae</taxon>
        <taxon>Uroviricota</taxon>
        <taxon>Caudoviricetes</taxon>
        <taxon>Takahashivirus</taxon>
        <taxon>Bacillus phage PBS1</taxon>
    </lineage>
</organism>
<evidence type="ECO:0000313" key="2">
    <source>
        <dbReference type="Proteomes" id="UP000202618"/>
    </source>
</evidence>
<name>A0A172JIH3_BPPB1</name>
<gene>
    <name evidence="1" type="ORF">AR9_g264</name>
</gene>
<sequence length="401" mass="45389">MEKVQKPISISEKDKDFLFSLSEEDITLEMLEKLFANKKNTKAMFKPNDIFVLPKGRLYNDKSMTTTVGRYIFNLFMLSPKIIQLVGYQNISFDDGNIGGLENTLSEYLIEDKITVQEFADYIDKLQWLGFITAKFLNASLTYDLLEIPKETDALKKKLIQEHKKALESGDLIAINKIEKQLVADAKGRVSDIPDYQIYASGARGSFGNNYKNTTLLRGAIKNLANPDQVHISDASLMEGIPPEEIQYYSDIITQASYSRAVGTREGGYESKKLSAAFQNIVLDDEGSDCHTKKTITIELNKGNANMFMYRYIVENNKLVLLTSDNINNYIGKIIKIRSPLYCLNKQYCSKCAGELYYRLGIRNVGIISNRIGTSLLNASLKAFHDMTLKVVNLDIDKYIE</sequence>
<reference evidence="1 2" key="1">
    <citation type="journal article" date="2016" name="Virology">
        <title>The genome of AR9, a giant transducing Bacillus phage encoding two multisubunit RNA polymerases.</title>
        <authorList>
            <person name="Lavysh D."/>
            <person name="Sokolova M."/>
            <person name="Minakhin L."/>
            <person name="Yakunina M."/>
            <person name="Artamonova T."/>
            <person name="Kozyavkin S."/>
            <person name="Makarova K.S."/>
            <person name="Koonin E.V."/>
            <person name="Severinov K."/>
        </authorList>
    </citation>
    <scope>NUCLEOTIDE SEQUENCE [LARGE SCALE GENOMIC DNA]</scope>
</reference>
<dbReference type="GO" id="GO:0000428">
    <property type="term" value="C:DNA-directed RNA polymerase complex"/>
    <property type="evidence" value="ECO:0007669"/>
    <property type="project" value="UniProtKB-KW"/>
</dbReference>